<evidence type="ECO:0000256" key="7">
    <source>
        <dbReference type="RuleBase" id="RU003938"/>
    </source>
</evidence>
<dbReference type="AlphaFoldDB" id="A0A1E3WDP9"/>
<feature type="transmembrane region" description="Helical" evidence="8">
    <location>
        <begin position="182"/>
        <end position="202"/>
    </location>
</feature>
<dbReference type="OrthoDB" id="9799199at2"/>
<dbReference type="GO" id="GO:0009273">
    <property type="term" value="P:peptidoglycan-based cell wall biogenesis"/>
    <property type="evidence" value="ECO:0007669"/>
    <property type="project" value="TreeGrafter"/>
</dbReference>
<gene>
    <name evidence="9" type="ORF">AUC71_07070</name>
</gene>
<proteinExistence type="inferred from homology"/>
<feature type="transmembrane region" description="Helical" evidence="8">
    <location>
        <begin position="144"/>
        <end position="170"/>
    </location>
</feature>
<reference evidence="9 10" key="1">
    <citation type="journal article" date="2016" name="Environ. Microbiol.">
        <title>New Methyloceanibacter diversity from North Sea sediments includes methanotroph containing solely the soluble methane monooxygenase.</title>
        <authorList>
            <person name="Vekeman B."/>
            <person name="Kerckhof F.M."/>
            <person name="Cremers G."/>
            <person name="de Vos P."/>
            <person name="Vandamme P."/>
            <person name="Boon N."/>
            <person name="Op den Camp H.J."/>
            <person name="Heylen K."/>
        </authorList>
    </citation>
    <scope>NUCLEOTIDE SEQUENCE [LARGE SCALE GENOMIC DNA]</scope>
    <source>
        <strain evidence="9 10">R-67177</strain>
    </source>
</reference>
<evidence type="ECO:0000256" key="4">
    <source>
        <dbReference type="ARBA" id="ARBA00022692"/>
    </source>
</evidence>
<keyword evidence="6 8" id="KW-0472">Membrane</keyword>
<organism evidence="9 10">
    <name type="scientific">Methyloceanibacter marginalis</name>
    <dbReference type="NCBI Taxonomy" id="1774971"/>
    <lineage>
        <taxon>Bacteria</taxon>
        <taxon>Pseudomonadati</taxon>
        <taxon>Pseudomonadota</taxon>
        <taxon>Alphaproteobacteria</taxon>
        <taxon>Hyphomicrobiales</taxon>
        <taxon>Hyphomicrobiaceae</taxon>
        <taxon>Methyloceanibacter</taxon>
    </lineage>
</organism>
<evidence type="ECO:0000256" key="3">
    <source>
        <dbReference type="ARBA" id="ARBA00022679"/>
    </source>
</evidence>
<dbReference type="Proteomes" id="UP000095042">
    <property type="component" value="Unassembled WGS sequence"/>
</dbReference>
<accession>A0A1E3WDP9</accession>
<evidence type="ECO:0000256" key="2">
    <source>
        <dbReference type="ARBA" id="ARBA00010185"/>
    </source>
</evidence>
<sequence>MTRLFGLPEHVVYATAGVWALLIAATLLVLVLRWRKPGHYDELVSRTASWWWMIGAFTFAIAVSETVAIVFLAFISYLALKEYLSLIPTRRIDRGLLLFAYLAIPIQYYWAAIDWYNMFLVFVPVWLFLFFPALMAFRGETRGFLSAVGTLSWGLMLTVFCLSHMAMLLVSGEVHNPVAGGVGLLFFLVVLTQFNDVAQYTWGKLLGRHKVTPQVSPKKTWEGLVGGVLTTVALAAVIGPYLTPMDVLWSALAGLVLGVAGFLGDITISGMKRDLGVKDTGGLIPGHGGILDRVDSLTYAAPAFFHFFRYFFTP</sequence>
<dbReference type="EC" id="2.7.7.41" evidence="7"/>
<feature type="transmembrane region" description="Helical" evidence="8">
    <location>
        <begin position="92"/>
        <end position="110"/>
    </location>
</feature>
<name>A0A1E3WDP9_9HYPH</name>
<comment type="catalytic activity">
    <reaction evidence="7">
        <text>a 1,2-diacyl-sn-glycero-3-phosphate + CTP + H(+) = a CDP-1,2-diacyl-sn-glycerol + diphosphate</text>
        <dbReference type="Rhea" id="RHEA:16229"/>
        <dbReference type="ChEBI" id="CHEBI:15378"/>
        <dbReference type="ChEBI" id="CHEBI:33019"/>
        <dbReference type="ChEBI" id="CHEBI:37563"/>
        <dbReference type="ChEBI" id="CHEBI:58332"/>
        <dbReference type="ChEBI" id="CHEBI:58608"/>
        <dbReference type="EC" id="2.7.7.41"/>
    </reaction>
</comment>
<evidence type="ECO:0000256" key="5">
    <source>
        <dbReference type="ARBA" id="ARBA00022989"/>
    </source>
</evidence>
<feature type="transmembrane region" description="Helical" evidence="8">
    <location>
        <begin position="52"/>
        <end position="80"/>
    </location>
</feature>
<dbReference type="GO" id="GO:0016024">
    <property type="term" value="P:CDP-diacylglycerol biosynthetic process"/>
    <property type="evidence" value="ECO:0007669"/>
    <property type="project" value="UniProtKB-UniPathway"/>
</dbReference>
<protein>
    <recommendedName>
        <fullName evidence="7">Phosphatidate cytidylyltransferase</fullName>
        <ecNumber evidence="7">2.7.7.41</ecNumber>
    </recommendedName>
</protein>
<keyword evidence="5 8" id="KW-1133">Transmembrane helix</keyword>
<feature type="transmembrane region" description="Helical" evidence="8">
    <location>
        <begin position="248"/>
        <end position="268"/>
    </location>
</feature>
<evidence type="ECO:0000256" key="8">
    <source>
        <dbReference type="SAM" id="Phobius"/>
    </source>
</evidence>
<evidence type="ECO:0000313" key="9">
    <source>
        <dbReference type="EMBL" id="ODS03911.1"/>
    </source>
</evidence>
<comment type="similarity">
    <text evidence="2 7">Belongs to the CDS family.</text>
</comment>
<comment type="caution">
    <text evidence="9">The sequence shown here is derived from an EMBL/GenBank/DDBJ whole genome shotgun (WGS) entry which is preliminary data.</text>
</comment>
<feature type="transmembrane region" description="Helical" evidence="8">
    <location>
        <begin position="116"/>
        <end position="137"/>
    </location>
</feature>
<dbReference type="PANTHER" id="PTHR43535">
    <property type="entry name" value="PHOSPHATIDATE CYTIDYLYLTRANSFERASE"/>
    <property type="match status" value="1"/>
</dbReference>
<feature type="transmembrane region" description="Helical" evidence="8">
    <location>
        <begin position="223"/>
        <end position="242"/>
    </location>
</feature>
<dbReference type="InterPro" id="IPR000374">
    <property type="entry name" value="PC_trans"/>
</dbReference>
<keyword evidence="4 7" id="KW-0812">Transmembrane</keyword>
<comment type="pathway">
    <text evidence="7">Phospholipid metabolism; CDP-diacylglycerol biosynthesis; CDP-diacylglycerol from sn-glycerol 3-phosphate: step 3/3.</text>
</comment>
<dbReference type="Pfam" id="PF01148">
    <property type="entry name" value="CTP_transf_1"/>
    <property type="match status" value="1"/>
</dbReference>
<dbReference type="PROSITE" id="PS01315">
    <property type="entry name" value="CDS"/>
    <property type="match status" value="1"/>
</dbReference>
<dbReference type="UniPathway" id="UPA00557">
    <property type="reaction ID" value="UER00614"/>
</dbReference>
<dbReference type="GO" id="GO:0005886">
    <property type="term" value="C:plasma membrane"/>
    <property type="evidence" value="ECO:0007669"/>
    <property type="project" value="TreeGrafter"/>
</dbReference>
<dbReference type="RefSeq" id="WP_069622895.1">
    <property type="nucleotide sequence ID" value="NZ_LPWD01000033.1"/>
</dbReference>
<comment type="subcellular location">
    <subcellularLocation>
        <location evidence="1">Membrane</location>
        <topology evidence="1">Multi-pass membrane protein</topology>
    </subcellularLocation>
</comment>
<evidence type="ECO:0000256" key="1">
    <source>
        <dbReference type="ARBA" id="ARBA00004141"/>
    </source>
</evidence>
<feature type="transmembrane region" description="Helical" evidence="8">
    <location>
        <begin position="12"/>
        <end position="32"/>
    </location>
</feature>
<keyword evidence="3 7" id="KW-0808">Transferase</keyword>
<evidence type="ECO:0000313" key="10">
    <source>
        <dbReference type="Proteomes" id="UP000095042"/>
    </source>
</evidence>
<evidence type="ECO:0000256" key="6">
    <source>
        <dbReference type="ARBA" id="ARBA00023136"/>
    </source>
</evidence>
<dbReference type="PANTHER" id="PTHR43535:SF1">
    <property type="entry name" value="PHOSPHATIDATE CYTIDYLYLTRANSFERASE"/>
    <property type="match status" value="1"/>
</dbReference>
<keyword evidence="10" id="KW-1185">Reference proteome</keyword>
<keyword evidence="7 9" id="KW-0548">Nucleotidyltransferase</keyword>
<dbReference type="EMBL" id="LPWD01000033">
    <property type="protein sequence ID" value="ODS03911.1"/>
    <property type="molecule type" value="Genomic_DNA"/>
</dbReference>
<dbReference type="GO" id="GO:0004605">
    <property type="term" value="F:phosphatidate cytidylyltransferase activity"/>
    <property type="evidence" value="ECO:0007669"/>
    <property type="project" value="UniProtKB-EC"/>
</dbReference>